<dbReference type="HOGENOM" id="CLU_909463_0_0_1"/>
<evidence type="ECO:0008006" key="3">
    <source>
        <dbReference type="Google" id="ProtNLM"/>
    </source>
</evidence>
<dbReference type="RefSeq" id="XP_007400857.1">
    <property type="nucleotide sequence ID" value="XM_007400795.1"/>
</dbReference>
<evidence type="ECO:0000313" key="1">
    <source>
        <dbReference type="EMBL" id="EKM50587.1"/>
    </source>
</evidence>
<dbReference type="EMBL" id="JH930478">
    <property type="protein sequence ID" value="EKM50587.1"/>
    <property type="molecule type" value="Genomic_DNA"/>
</dbReference>
<gene>
    <name evidence="1" type="ORF">PHACADRAFT_263948</name>
</gene>
<dbReference type="KEGG" id="pco:PHACADRAFT_263948"/>
<sequence length="286" mass="32493">MHYRIPLELFDIVIDSFTSGPTYNPGLGVRMSKCELGACSLVCRHWARRCRYSIFASVSLRSREDFHALLHLIDTAEEIYDIPPLTECIQEVNVLHSGPWAVPWYHLILKELTAREIELESDCITLELKETYVPEPPGSSDVHYAPRSLSTSLPRTMPRSLFSHAVLSLADLRFKRVRDLLRLIDDQGDLQQITWARISFDAGAILPPARQRTRRPWGDMETIRTSKWSNVDMEMHIMFLIAAEKVPVSMALLPDAWKLMTKAALALVLPCIGEAKLGFRGDGAFF</sequence>
<reference evidence="1 2" key="1">
    <citation type="journal article" date="2012" name="BMC Genomics">
        <title>Comparative genomics of the white-rot fungi, Phanerochaete carnosa and P. chrysosporium, to elucidate the genetic basis of the distinct wood types they colonize.</title>
        <authorList>
            <person name="Suzuki H."/>
            <person name="MacDonald J."/>
            <person name="Syed K."/>
            <person name="Salamov A."/>
            <person name="Hori C."/>
            <person name="Aerts A."/>
            <person name="Henrissat B."/>
            <person name="Wiebenga A."/>
            <person name="vanKuyk P.A."/>
            <person name="Barry K."/>
            <person name="Lindquist E."/>
            <person name="LaButti K."/>
            <person name="Lapidus A."/>
            <person name="Lucas S."/>
            <person name="Coutinho P."/>
            <person name="Gong Y."/>
            <person name="Samejima M."/>
            <person name="Mahadevan R."/>
            <person name="Abou-Zaid M."/>
            <person name="de Vries R.P."/>
            <person name="Igarashi K."/>
            <person name="Yadav J.S."/>
            <person name="Grigoriev I.V."/>
            <person name="Master E.R."/>
        </authorList>
    </citation>
    <scope>NUCLEOTIDE SEQUENCE [LARGE SCALE GENOMIC DNA]</scope>
    <source>
        <strain evidence="1 2">HHB-10118-sp</strain>
    </source>
</reference>
<protein>
    <recommendedName>
        <fullName evidence="3">F-box domain-containing protein</fullName>
    </recommendedName>
</protein>
<dbReference type="InParanoid" id="K5WJZ7"/>
<keyword evidence="2" id="KW-1185">Reference proteome</keyword>
<dbReference type="Proteomes" id="UP000008370">
    <property type="component" value="Unassembled WGS sequence"/>
</dbReference>
<name>K5WJZ7_PHACS</name>
<organism evidence="1 2">
    <name type="scientific">Phanerochaete carnosa (strain HHB-10118-sp)</name>
    <name type="common">White-rot fungus</name>
    <name type="synonym">Peniophora carnosa</name>
    <dbReference type="NCBI Taxonomy" id="650164"/>
    <lineage>
        <taxon>Eukaryota</taxon>
        <taxon>Fungi</taxon>
        <taxon>Dikarya</taxon>
        <taxon>Basidiomycota</taxon>
        <taxon>Agaricomycotina</taxon>
        <taxon>Agaricomycetes</taxon>
        <taxon>Polyporales</taxon>
        <taxon>Phanerochaetaceae</taxon>
        <taxon>Phanerochaete</taxon>
    </lineage>
</organism>
<dbReference type="AlphaFoldDB" id="K5WJZ7"/>
<evidence type="ECO:0000313" key="2">
    <source>
        <dbReference type="Proteomes" id="UP000008370"/>
    </source>
</evidence>
<dbReference type="GeneID" id="18918705"/>
<dbReference type="OrthoDB" id="2804335at2759"/>
<accession>K5WJZ7</accession>
<proteinExistence type="predicted"/>